<dbReference type="GO" id="GO:0010664">
    <property type="term" value="P:negative regulation of striated muscle cell apoptotic process"/>
    <property type="evidence" value="ECO:0007669"/>
    <property type="project" value="TreeGrafter"/>
</dbReference>
<dbReference type="InterPro" id="IPR039773">
    <property type="entry name" value="BAG_chaperone_regulator"/>
</dbReference>
<dbReference type="Pfam" id="PF02179">
    <property type="entry name" value="BAG"/>
    <property type="match status" value="1"/>
</dbReference>
<dbReference type="GO" id="GO:0050821">
    <property type="term" value="P:protein stabilization"/>
    <property type="evidence" value="ECO:0007669"/>
    <property type="project" value="TreeGrafter"/>
</dbReference>
<feature type="domain" description="BAG" evidence="3">
    <location>
        <begin position="222"/>
        <end position="299"/>
    </location>
</feature>
<feature type="region of interest" description="Disordered" evidence="2">
    <location>
        <begin position="131"/>
        <end position="223"/>
    </location>
</feature>
<feature type="region of interest" description="Disordered" evidence="2">
    <location>
        <begin position="85"/>
        <end position="119"/>
    </location>
</feature>
<dbReference type="OrthoDB" id="333905at2759"/>
<evidence type="ECO:0000256" key="1">
    <source>
        <dbReference type="ARBA" id="ARBA00023186"/>
    </source>
</evidence>
<dbReference type="GO" id="GO:0051087">
    <property type="term" value="F:protein-folding chaperone binding"/>
    <property type="evidence" value="ECO:0007669"/>
    <property type="project" value="InterPro"/>
</dbReference>
<dbReference type="GO" id="GO:0046716">
    <property type="term" value="P:muscle cell cellular homeostasis"/>
    <property type="evidence" value="ECO:0007669"/>
    <property type="project" value="TreeGrafter"/>
</dbReference>
<dbReference type="PANTHER" id="PTHR12329">
    <property type="entry name" value="BCL2-ASSOCIATED ATHANOGENE"/>
    <property type="match status" value="1"/>
</dbReference>
<keyword evidence="5" id="KW-1185">Reference proteome</keyword>
<feature type="region of interest" description="Disordered" evidence="2">
    <location>
        <begin position="1"/>
        <end position="49"/>
    </location>
</feature>
<gene>
    <name evidence="4" type="ORF">GDO86_013665</name>
</gene>
<dbReference type="Gene3D" id="1.20.58.120">
    <property type="entry name" value="BAG domain"/>
    <property type="match status" value="1"/>
</dbReference>
<dbReference type="GO" id="GO:0000774">
    <property type="term" value="F:adenyl-nucleotide exchange factor activity"/>
    <property type="evidence" value="ECO:0007669"/>
    <property type="project" value="TreeGrafter"/>
</dbReference>
<organism evidence="4 5">
    <name type="scientific">Hymenochirus boettgeri</name>
    <name type="common">Congo dwarf clawed frog</name>
    <dbReference type="NCBI Taxonomy" id="247094"/>
    <lineage>
        <taxon>Eukaryota</taxon>
        <taxon>Metazoa</taxon>
        <taxon>Chordata</taxon>
        <taxon>Craniata</taxon>
        <taxon>Vertebrata</taxon>
        <taxon>Euteleostomi</taxon>
        <taxon>Amphibia</taxon>
        <taxon>Batrachia</taxon>
        <taxon>Anura</taxon>
        <taxon>Pipoidea</taxon>
        <taxon>Pipidae</taxon>
        <taxon>Pipinae</taxon>
        <taxon>Hymenochirus</taxon>
    </lineage>
</organism>
<dbReference type="Proteomes" id="UP000812440">
    <property type="component" value="Chromosome 7"/>
</dbReference>
<accession>A0A8T2J0A3</accession>
<name>A0A8T2J0A3_9PIPI</name>
<feature type="region of interest" description="Disordered" evidence="2">
    <location>
        <begin position="295"/>
        <end position="356"/>
    </location>
</feature>
<feature type="compositionally biased region" description="Polar residues" evidence="2">
    <location>
        <begin position="1"/>
        <end position="27"/>
    </location>
</feature>
<feature type="non-terminal residue" evidence="4">
    <location>
        <position position="1"/>
    </location>
</feature>
<sequence>PTSSIAESPCNRSQSPSRQTVLSQSPGRPNHGGHQLPRGYIPIPVIHEGNVPRQPSQIFQQKPKSHYPQTAGDFQSHYPVYHKIQDERDSRPIPVQTTIRTTSKPVSSREGSPIPNMAHSPATFIVQPAMEKPQVQQIHREPPPKVPTEIEPVSPNVEPTQVPKQTSPEGNVHRTSLQPAESEVKKPPSPVPMPPLEEPALPQEPTTKPRPEELEPQQKHPGVLQVERILDRVRKLEDAVSGFQGGKNNKLYLLLEEELTKMLLALDSVDPEGRADVRQARRDGVRKVQNILETLEQKTSENTQSSPVVDQGGSSNISMQVDNTMDKNNRSGDLTAENQQTKKDYEASISSSSGGH</sequence>
<dbReference type="GO" id="GO:0005829">
    <property type="term" value="C:cytosol"/>
    <property type="evidence" value="ECO:0007669"/>
    <property type="project" value="TreeGrafter"/>
</dbReference>
<evidence type="ECO:0000256" key="2">
    <source>
        <dbReference type="SAM" id="MobiDB-lite"/>
    </source>
</evidence>
<evidence type="ECO:0000259" key="3">
    <source>
        <dbReference type="PROSITE" id="PS51035"/>
    </source>
</evidence>
<evidence type="ECO:0000313" key="5">
    <source>
        <dbReference type="Proteomes" id="UP000812440"/>
    </source>
</evidence>
<comment type="caution">
    <text evidence="4">The sequence shown here is derived from an EMBL/GenBank/DDBJ whole genome shotgun (WGS) entry which is preliminary data.</text>
</comment>
<dbReference type="PROSITE" id="PS51035">
    <property type="entry name" value="BAG"/>
    <property type="match status" value="1"/>
</dbReference>
<feature type="compositionally biased region" description="Polar residues" evidence="2">
    <location>
        <begin position="300"/>
        <end position="323"/>
    </location>
</feature>
<dbReference type="InterPro" id="IPR003103">
    <property type="entry name" value="BAG_domain"/>
</dbReference>
<keyword evidence="1" id="KW-0143">Chaperone</keyword>
<feature type="compositionally biased region" description="Pro residues" evidence="2">
    <location>
        <begin position="187"/>
        <end position="197"/>
    </location>
</feature>
<dbReference type="InterPro" id="IPR036533">
    <property type="entry name" value="BAG_dom_sf"/>
</dbReference>
<evidence type="ECO:0000313" key="4">
    <source>
        <dbReference type="EMBL" id="KAG8435806.1"/>
    </source>
</evidence>
<feature type="compositionally biased region" description="Polar residues" evidence="2">
    <location>
        <begin position="157"/>
        <end position="179"/>
    </location>
</feature>
<dbReference type="PANTHER" id="PTHR12329:SF12">
    <property type="entry name" value="BAG FAMILY MOLECULAR CHAPERONE REGULATOR 3"/>
    <property type="match status" value="1"/>
</dbReference>
<reference evidence="4" key="1">
    <citation type="thesis" date="2020" institute="ProQuest LLC" country="789 East Eisenhower Parkway, Ann Arbor, MI, USA">
        <title>Comparative Genomics and Chromosome Evolution.</title>
        <authorList>
            <person name="Mudd A.B."/>
        </authorList>
    </citation>
    <scope>NUCLEOTIDE SEQUENCE</scope>
    <source>
        <strain evidence="4">Female2</strain>
        <tissue evidence="4">Blood</tissue>
    </source>
</reference>
<proteinExistence type="predicted"/>
<dbReference type="SMART" id="SM00264">
    <property type="entry name" value="BAG"/>
    <property type="match status" value="1"/>
</dbReference>
<dbReference type="GO" id="GO:0005634">
    <property type="term" value="C:nucleus"/>
    <property type="evidence" value="ECO:0007669"/>
    <property type="project" value="TreeGrafter"/>
</dbReference>
<feature type="compositionally biased region" description="Polar residues" evidence="2">
    <location>
        <begin position="95"/>
        <end position="110"/>
    </location>
</feature>
<feature type="compositionally biased region" description="Basic and acidic residues" evidence="2">
    <location>
        <begin position="207"/>
        <end position="218"/>
    </location>
</feature>
<dbReference type="GO" id="GO:0016020">
    <property type="term" value="C:membrane"/>
    <property type="evidence" value="ECO:0007669"/>
    <property type="project" value="TreeGrafter"/>
</dbReference>
<dbReference type="EMBL" id="JAACNH010000008">
    <property type="protein sequence ID" value="KAG8435806.1"/>
    <property type="molecule type" value="Genomic_DNA"/>
</dbReference>
<dbReference type="SUPFAM" id="SSF63491">
    <property type="entry name" value="BAG domain"/>
    <property type="match status" value="1"/>
</dbReference>
<protein>
    <recommendedName>
        <fullName evidence="3">BAG domain-containing protein</fullName>
    </recommendedName>
</protein>
<dbReference type="AlphaFoldDB" id="A0A8T2J0A3"/>